<dbReference type="AlphaFoldDB" id="S2E7Q0"/>
<comment type="caution">
    <text evidence="1">The sequence shown here is derived from an EMBL/GenBank/DDBJ whole genome shotgun (WGS) entry which is preliminary data.</text>
</comment>
<keyword evidence="2" id="KW-1185">Reference proteome</keyword>
<reference evidence="1 2" key="1">
    <citation type="journal article" date="2012" name="J. Bacteriol.">
        <title>Genome Sequence of "Candidatus Nitrosoarchaeum limnia" BG20, a Low-Salinity Ammonia-Oxidizing Archaeon from the San Francisco Bay Estuary.</title>
        <authorList>
            <person name="Mosier A.C."/>
            <person name="Allen E.E."/>
            <person name="Kim M."/>
            <person name="Ferriera S."/>
            <person name="Francis C.A."/>
        </authorList>
    </citation>
    <scope>NUCLEOTIDE SEQUENCE [LARGE SCALE GENOMIC DNA]</scope>
    <source>
        <strain evidence="1 2">BG20</strain>
    </source>
</reference>
<name>S2E7Q0_9ARCH</name>
<evidence type="ECO:0000313" key="2">
    <source>
        <dbReference type="Proteomes" id="UP000014065"/>
    </source>
</evidence>
<protein>
    <submittedName>
        <fullName evidence="1">Uncharacterized protein</fullName>
    </submittedName>
</protein>
<dbReference type="EMBL" id="AHJG01000183">
    <property type="protein sequence ID" value="EPA05461.1"/>
    <property type="molecule type" value="Genomic_DNA"/>
</dbReference>
<dbReference type="Proteomes" id="UP000014065">
    <property type="component" value="Unassembled WGS sequence"/>
</dbReference>
<accession>S2E7Q0</accession>
<gene>
    <name evidence="1" type="ORF">BG20_I0850</name>
</gene>
<proteinExistence type="predicted"/>
<sequence length="39" mass="4659">MFNSNIFYSLFSFNTVRSIVTHYIILSKHPLSKYDIFQS</sequence>
<evidence type="ECO:0000313" key="1">
    <source>
        <dbReference type="EMBL" id="EPA05461.1"/>
    </source>
</evidence>
<organism evidence="1 2">
    <name type="scientific">Candidatus Nitrosarchaeum limnium BG20</name>
    <dbReference type="NCBI Taxonomy" id="859192"/>
    <lineage>
        <taxon>Archaea</taxon>
        <taxon>Nitrososphaerota</taxon>
        <taxon>Nitrososphaeria</taxon>
        <taxon>Nitrosopumilales</taxon>
        <taxon>Nitrosopumilaceae</taxon>
        <taxon>Nitrosarchaeum</taxon>
    </lineage>
</organism>